<protein>
    <recommendedName>
        <fullName evidence="2">Methyltransferase</fullName>
    </recommendedName>
</protein>
<dbReference type="AlphaFoldDB" id="A0A6C0B875"/>
<sequence length="214" mass="24539">MELAQEYAERYPEMLIYLEDLKQIILEHIPETKFEGNSFYHHQSIREYPELYNKQLNLFWCGKQTPARICEIGFNAGHSAMLLLLASSATTFTVFDIGHHRYTQPCLNYIEHIFPQVAFEYIVGDSTLTMPTQMDGRQETYDLVHVDGGHSEFCATSDMKHADILLKPGGIMVVDDTDAPQINGLVESYLASGKYKVVDVLKTFGYPHRVIRKR</sequence>
<dbReference type="SUPFAM" id="SSF53335">
    <property type="entry name" value="S-adenosyl-L-methionine-dependent methyltransferases"/>
    <property type="match status" value="1"/>
</dbReference>
<dbReference type="EMBL" id="MN739087">
    <property type="protein sequence ID" value="QHS87698.1"/>
    <property type="molecule type" value="Genomic_DNA"/>
</dbReference>
<accession>A0A6C0B875</accession>
<dbReference type="InterPro" id="IPR029063">
    <property type="entry name" value="SAM-dependent_MTases_sf"/>
</dbReference>
<organism evidence="1">
    <name type="scientific">viral metagenome</name>
    <dbReference type="NCBI Taxonomy" id="1070528"/>
    <lineage>
        <taxon>unclassified sequences</taxon>
        <taxon>metagenomes</taxon>
        <taxon>organismal metagenomes</taxon>
    </lineage>
</organism>
<dbReference type="Pfam" id="PF13578">
    <property type="entry name" value="Methyltransf_24"/>
    <property type="match status" value="1"/>
</dbReference>
<name>A0A6C0B875_9ZZZZ</name>
<reference evidence="1" key="1">
    <citation type="journal article" date="2020" name="Nature">
        <title>Giant virus diversity and host interactions through global metagenomics.</title>
        <authorList>
            <person name="Schulz F."/>
            <person name="Roux S."/>
            <person name="Paez-Espino D."/>
            <person name="Jungbluth S."/>
            <person name="Walsh D.A."/>
            <person name="Denef V.J."/>
            <person name="McMahon K.D."/>
            <person name="Konstantinidis K.T."/>
            <person name="Eloe-Fadrosh E.A."/>
            <person name="Kyrpides N.C."/>
            <person name="Woyke T."/>
        </authorList>
    </citation>
    <scope>NUCLEOTIDE SEQUENCE</scope>
    <source>
        <strain evidence="1">GVMAG-M-3300010157-4</strain>
    </source>
</reference>
<evidence type="ECO:0000313" key="1">
    <source>
        <dbReference type="EMBL" id="QHS87698.1"/>
    </source>
</evidence>
<evidence type="ECO:0008006" key="2">
    <source>
        <dbReference type="Google" id="ProtNLM"/>
    </source>
</evidence>
<dbReference type="Gene3D" id="3.40.50.150">
    <property type="entry name" value="Vaccinia Virus protein VP39"/>
    <property type="match status" value="1"/>
</dbReference>
<proteinExistence type="predicted"/>